<sequence length="247" mass="27112">MLSTKSDKIQYASLTNHSVLETGEYMVILSPSLPLDPNKNAKKTFLASPSQNPVLISLISQFGVGLYYAYLVAVCANYLQAQPRRAVHLKTGSNILQRRRSRTLRDADADAQEYGGREGQQLQGQDDNEDQEYAALYKSLTNNVQSYVLNSQMCAFQSLRVEKEATSTFVVSSSSMTVRTSSPSISTSANYPCALITGQLGAYEGPSSPQLLSVLPRGLEEDLCTKFLNLIIEELGFSSRLPFSTLS</sequence>
<evidence type="ECO:0000313" key="3">
    <source>
        <dbReference type="EMBL" id="KAE9406636.1"/>
    </source>
</evidence>
<dbReference type="EMBL" id="ML769401">
    <property type="protein sequence ID" value="KAE9406636.1"/>
    <property type="molecule type" value="Genomic_DNA"/>
</dbReference>
<dbReference type="Proteomes" id="UP000799118">
    <property type="component" value="Unassembled WGS sequence"/>
</dbReference>
<feature type="region of interest" description="Disordered" evidence="1">
    <location>
        <begin position="100"/>
        <end position="128"/>
    </location>
</feature>
<keyword evidence="2" id="KW-0472">Membrane</keyword>
<accession>A0A6A4I7Q9</accession>
<evidence type="ECO:0000256" key="1">
    <source>
        <dbReference type="SAM" id="MobiDB-lite"/>
    </source>
</evidence>
<organism evidence="3 4">
    <name type="scientific">Gymnopus androsaceus JB14</name>
    <dbReference type="NCBI Taxonomy" id="1447944"/>
    <lineage>
        <taxon>Eukaryota</taxon>
        <taxon>Fungi</taxon>
        <taxon>Dikarya</taxon>
        <taxon>Basidiomycota</taxon>
        <taxon>Agaricomycotina</taxon>
        <taxon>Agaricomycetes</taxon>
        <taxon>Agaricomycetidae</taxon>
        <taxon>Agaricales</taxon>
        <taxon>Marasmiineae</taxon>
        <taxon>Omphalotaceae</taxon>
        <taxon>Gymnopus</taxon>
    </lineage>
</organism>
<keyword evidence="2" id="KW-0812">Transmembrane</keyword>
<gene>
    <name evidence="3" type="ORF">BT96DRAFT_987470</name>
</gene>
<dbReference type="AlphaFoldDB" id="A0A6A4I7Q9"/>
<name>A0A6A4I7Q9_9AGAR</name>
<reference evidence="3" key="1">
    <citation type="journal article" date="2019" name="Environ. Microbiol.">
        <title>Fungal ecological strategies reflected in gene transcription - a case study of two litter decomposers.</title>
        <authorList>
            <person name="Barbi F."/>
            <person name="Kohler A."/>
            <person name="Barry K."/>
            <person name="Baskaran P."/>
            <person name="Daum C."/>
            <person name="Fauchery L."/>
            <person name="Ihrmark K."/>
            <person name="Kuo A."/>
            <person name="LaButti K."/>
            <person name="Lipzen A."/>
            <person name="Morin E."/>
            <person name="Grigoriev I.V."/>
            <person name="Henrissat B."/>
            <person name="Lindahl B."/>
            <person name="Martin F."/>
        </authorList>
    </citation>
    <scope>NUCLEOTIDE SEQUENCE</scope>
    <source>
        <strain evidence="3">JB14</strain>
    </source>
</reference>
<evidence type="ECO:0000256" key="2">
    <source>
        <dbReference type="SAM" id="Phobius"/>
    </source>
</evidence>
<keyword evidence="4" id="KW-1185">Reference proteome</keyword>
<proteinExistence type="predicted"/>
<protein>
    <submittedName>
        <fullName evidence="3">Uncharacterized protein</fullName>
    </submittedName>
</protein>
<feature type="transmembrane region" description="Helical" evidence="2">
    <location>
        <begin position="54"/>
        <end position="79"/>
    </location>
</feature>
<evidence type="ECO:0000313" key="4">
    <source>
        <dbReference type="Proteomes" id="UP000799118"/>
    </source>
</evidence>
<keyword evidence="2" id="KW-1133">Transmembrane helix</keyword>